<proteinExistence type="predicted"/>
<feature type="compositionally biased region" description="Polar residues" evidence="1">
    <location>
        <begin position="272"/>
        <end position="286"/>
    </location>
</feature>
<dbReference type="Proteomes" id="UP000015100">
    <property type="component" value="Unassembled WGS sequence"/>
</dbReference>
<protein>
    <submittedName>
        <fullName evidence="2">Uncharacterized protein</fullName>
    </submittedName>
</protein>
<accession>S8BPU5</accession>
<feature type="compositionally biased region" description="Polar residues" evidence="1">
    <location>
        <begin position="195"/>
        <end position="213"/>
    </location>
</feature>
<comment type="caution">
    <text evidence="2">The sequence shown here is derived from an EMBL/GenBank/DDBJ whole genome shotgun (WGS) entry which is preliminary data.</text>
</comment>
<feature type="compositionally biased region" description="Acidic residues" evidence="1">
    <location>
        <begin position="214"/>
        <end position="243"/>
    </location>
</feature>
<gene>
    <name evidence="2" type="ORF">H072_4631</name>
</gene>
<dbReference type="EMBL" id="AQGS01000239">
    <property type="protein sequence ID" value="EPS41473.1"/>
    <property type="molecule type" value="Genomic_DNA"/>
</dbReference>
<feature type="region of interest" description="Disordered" evidence="1">
    <location>
        <begin position="1"/>
        <end position="36"/>
    </location>
</feature>
<dbReference type="HOGENOM" id="CLU_729622_0_0_1"/>
<dbReference type="OMA" id="AMAQTFT"/>
<evidence type="ECO:0000313" key="2">
    <source>
        <dbReference type="EMBL" id="EPS41473.1"/>
    </source>
</evidence>
<organism evidence="2 3">
    <name type="scientific">Dactylellina haptotyla (strain CBS 200.50)</name>
    <name type="common">Nematode-trapping fungus</name>
    <name type="synonym">Monacrosporium haptotylum</name>
    <dbReference type="NCBI Taxonomy" id="1284197"/>
    <lineage>
        <taxon>Eukaryota</taxon>
        <taxon>Fungi</taxon>
        <taxon>Dikarya</taxon>
        <taxon>Ascomycota</taxon>
        <taxon>Pezizomycotina</taxon>
        <taxon>Orbiliomycetes</taxon>
        <taxon>Orbiliales</taxon>
        <taxon>Orbiliaceae</taxon>
        <taxon>Dactylellina</taxon>
    </lineage>
</organism>
<feature type="region of interest" description="Disordered" evidence="1">
    <location>
        <begin position="131"/>
        <end position="379"/>
    </location>
</feature>
<feature type="compositionally biased region" description="Basic and acidic residues" evidence="1">
    <location>
        <begin position="262"/>
        <end position="271"/>
    </location>
</feature>
<name>S8BPU5_DACHA</name>
<feature type="compositionally biased region" description="Basic and acidic residues" evidence="1">
    <location>
        <begin position="1"/>
        <end position="11"/>
    </location>
</feature>
<keyword evidence="3" id="KW-1185">Reference proteome</keyword>
<dbReference type="AlphaFoldDB" id="S8BPU5"/>
<sequence length="379" mass="42035">MGRYLPWRDDPGASGSRPVKRIKTEPRRDEEVVSKLLQQEDTFRDDEYMRDGLDNDDKYIMVEDELLQVAKSYTAKLHSAELARLREDQLARRKARLSASQSSQPKITGAMSKHRQVVLQRRAHDAALKKAAGVVPVPKEEEPYNPQFSSQSLGRLMTATTPRLDSSLPLPPLPGKSIKPATRAAAGFTKASFKKPSSTQASPSQLRRTTSQAADDDDEDDEESDEEEYSLDDDDDDDDDDLDLVPKRRPPSSRRQLQPAFIERKPPEEVNSRISLSKHPPTSSPASRIVTGAVRPSVKTQLPSSPTPQPVNKPYDPLRPPTKATSSGTKPSPSPAPSKSKPKLALSDSESDDYADAEQAERWRRRKEHAGAQRSGAKS</sequence>
<reference evidence="3" key="2">
    <citation type="submission" date="2013-04" db="EMBL/GenBank/DDBJ databases">
        <title>Genomic mechanisms accounting for the adaptation to parasitism in nematode-trapping fungi.</title>
        <authorList>
            <person name="Ahren D.G."/>
        </authorList>
    </citation>
    <scope>NUCLEOTIDE SEQUENCE [LARGE SCALE GENOMIC DNA]</scope>
    <source>
        <strain evidence="3">CBS 200.50</strain>
    </source>
</reference>
<feature type="compositionally biased region" description="Basic and acidic residues" evidence="1">
    <location>
        <begin position="22"/>
        <end position="33"/>
    </location>
</feature>
<dbReference type="OrthoDB" id="5374569at2759"/>
<evidence type="ECO:0000313" key="3">
    <source>
        <dbReference type="Proteomes" id="UP000015100"/>
    </source>
</evidence>
<feature type="compositionally biased region" description="Polar residues" evidence="1">
    <location>
        <begin position="146"/>
        <end position="163"/>
    </location>
</feature>
<evidence type="ECO:0000256" key="1">
    <source>
        <dbReference type="SAM" id="MobiDB-lite"/>
    </source>
</evidence>
<dbReference type="STRING" id="1284197.S8BPU5"/>
<reference evidence="2 3" key="1">
    <citation type="journal article" date="2013" name="PLoS Genet.">
        <title>Genomic mechanisms accounting for the adaptation to parasitism in nematode-trapping fungi.</title>
        <authorList>
            <person name="Meerupati T."/>
            <person name="Andersson K.M."/>
            <person name="Friman E."/>
            <person name="Kumar D."/>
            <person name="Tunlid A."/>
            <person name="Ahren D."/>
        </authorList>
    </citation>
    <scope>NUCLEOTIDE SEQUENCE [LARGE SCALE GENOMIC DNA]</scope>
    <source>
        <strain evidence="2 3">CBS 200.50</strain>
    </source>
</reference>
<feature type="compositionally biased region" description="Acidic residues" evidence="1">
    <location>
        <begin position="349"/>
        <end position="358"/>
    </location>
</feature>
<feature type="compositionally biased region" description="Low complexity" evidence="1">
    <location>
        <begin position="321"/>
        <end position="348"/>
    </location>
</feature>